<dbReference type="InterPro" id="IPR021145">
    <property type="entry name" value="Portal_protein_SPP1_Gp6-like"/>
</dbReference>
<dbReference type="RefSeq" id="WP_118279076.1">
    <property type="nucleotide sequence ID" value="NZ_JAQDJO010000018.1"/>
</dbReference>
<sequence>MSEDNKAYVYPELTGRRRIYTDVEKITKENIFQVLEEAMLVHMENANNMVTLMRYEKGIQPLVRKKTIRKDVDIRVQDNLANQITEFKLGYVWGQPITYVQRGNKDLSKSTDKQNDSQDDAISMLNELNDSEYAFSKDQELGRFVEINGIGYQFVDIKKVYDGLAPFDLATLNPLFTFCIYRNSALQEKIAGVTFRRTKDGTVYYTVFTPDTRYEIKDMREIINGNKPENPWSFMGRSGEANPFGKIPIVEFNRATDRMGCFERQISDMNALNVEVSDFANSVAQTTQEVFFGTGFDLPKDSDGKTQSPIGGQWIIAPQSGNGGTPMLKAVSSTFDYQGVQENIVSKRNMILQKAYVPIQTDPGGGSTGSAMNMSSGWSAAENSACKEEQILRRGKAEIVELELIAIQKTNSIPYDSPLRELKFSDVKPKFIRNKTYDLATKVNSMVAMINSGVHGRVAMEQVDLFPDVAQAWADSRKTIEQYQESLIKKDTQQQPQKREMADLSDQTGNSPILDGMSTNDGGGDDVQES</sequence>
<proteinExistence type="predicted"/>
<gene>
    <name evidence="2" type="ORF">DW116_07780</name>
</gene>
<comment type="caution">
    <text evidence="2">The sequence shown here is derived from an EMBL/GenBank/DDBJ whole genome shotgun (WGS) entry which is preliminary data.</text>
</comment>
<dbReference type="Proteomes" id="UP000285832">
    <property type="component" value="Unassembled WGS sequence"/>
</dbReference>
<reference evidence="2 3" key="1">
    <citation type="submission" date="2018-08" db="EMBL/GenBank/DDBJ databases">
        <title>A genome reference for cultivated species of the human gut microbiota.</title>
        <authorList>
            <person name="Zou Y."/>
            <person name="Xue W."/>
            <person name="Luo G."/>
        </authorList>
    </citation>
    <scope>NUCLEOTIDE SEQUENCE [LARGE SCALE GENOMIC DNA]</scope>
    <source>
        <strain evidence="2 3">AM09-9</strain>
    </source>
</reference>
<evidence type="ECO:0000256" key="1">
    <source>
        <dbReference type="SAM" id="MobiDB-lite"/>
    </source>
</evidence>
<evidence type="ECO:0000313" key="2">
    <source>
        <dbReference type="EMBL" id="RHJ61232.1"/>
    </source>
</evidence>
<name>A0A415D511_9FIRM</name>
<protein>
    <submittedName>
        <fullName evidence="2">Phage portal protein</fullName>
    </submittedName>
</protein>
<feature type="compositionally biased region" description="Basic and acidic residues" evidence="1">
    <location>
        <begin position="487"/>
        <end position="502"/>
    </location>
</feature>
<feature type="region of interest" description="Disordered" evidence="1">
    <location>
        <begin position="487"/>
        <end position="530"/>
    </location>
</feature>
<dbReference type="Pfam" id="PF05133">
    <property type="entry name" value="SPP1_portal"/>
    <property type="match status" value="1"/>
</dbReference>
<organism evidence="2 3">
    <name type="scientific">[Ruminococcus] lactaris</name>
    <dbReference type="NCBI Taxonomy" id="46228"/>
    <lineage>
        <taxon>Bacteria</taxon>
        <taxon>Bacillati</taxon>
        <taxon>Bacillota</taxon>
        <taxon>Clostridia</taxon>
        <taxon>Lachnospirales</taxon>
        <taxon>Lachnospiraceae</taxon>
        <taxon>Mediterraneibacter</taxon>
    </lineage>
</organism>
<dbReference type="AlphaFoldDB" id="A0A415D511"/>
<dbReference type="EMBL" id="QRMI01000017">
    <property type="protein sequence ID" value="RHJ61232.1"/>
    <property type="molecule type" value="Genomic_DNA"/>
</dbReference>
<evidence type="ECO:0000313" key="3">
    <source>
        <dbReference type="Proteomes" id="UP000285832"/>
    </source>
</evidence>
<accession>A0A415D511</accession>